<reference evidence="1" key="1">
    <citation type="submission" date="2021-02" db="EMBL/GenBank/DDBJ databases">
        <authorList>
            <person name="Nowell W R."/>
        </authorList>
    </citation>
    <scope>NUCLEOTIDE SEQUENCE</scope>
</reference>
<gene>
    <name evidence="1" type="ORF">SRO942_LOCUS46370</name>
</gene>
<protein>
    <submittedName>
        <fullName evidence="1">Uncharacterized protein</fullName>
    </submittedName>
</protein>
<feature type="non-terminal residue" evidence="1">
    <location>
        <position position="1"/>
    </location>
</feature>
<dbReference type="EMBL" id="CAJOBC010112505">
    <property type="protein sequence ID" value="CAF4535476.1"/>
    <property type="molecule type" value="Genomic_DNA"/>
</dbReference>
<proteinExistence type="predicted"/>
<accession>A0A8S2Y525</accession>
<comment type="caution">
    <text evidence="1">The sequence shown here is derived from an EMBL/GenBank/DDBJ whole genome shotgun (WGS) entry which is preliminary data.</text>
</comment>
<evidence type="ECO:0000313" key="2">
    <source>
        <dbReference type="Proteomes" id="UP000681722"/>
    </source>
</evidence>
<sequence>LRIENYILAGIYGEVKETTTDTKRQGLGGTTARPAVKADFHAGEFLCCMGR</sequence>
<dbReference type="AlphaFoldDB" id="A0A8S2Y525"/>
<organism evidence="1 2">
    <name type="scientific">Didymodactylos carnosus</name>
    <dbReference type="NCBI Taxonomy" id="1234261"/>
    <lineage>
        <taxon>Eukaryota</taxon>
        <taxon>Metazoa</taxon>
        <taxon>Spiralia</taxon>
        <taxon>Gnathifera</taxon>
        <taxon>Rotifera</taxon>
        <taxon>Eurotatoria</taxon>
        <taxon>Bdelloidea</taxon>
        <taxon>Philodinida</taxon>
        <taxon>Philodinidae</taxon>
        <taxon>Didymodactylos</taxon>
    </lineage>
</organism>
<evidence type="ECO:0000313" key="1">
    <source>
        <dbReference type="EMBL" id="CAF4535476.1"/>
    </source>
</evidence>
<name>A0A8S2Y525_9BILA</name>
<dbReference type="Proteomes" id="UP000681722">
    <property type="component" value="Unassembled WGS sequence"/>
</dbReference>